<dbReference type="Proteomes" id="UP000252585">
    <property type="component" value="Unassembled WGS sequence"/>
</dbReference>
<dbReference type="InterPro" id="IPR008928">
    <property type="entry name" value="6-hairpin_glycosidase_sf"/>
</dbReference>
<accession>A0A368YAI9</accession>
<comment type="caution">
    <text evidence="1">The sequence shown here is derived from an EMBL/GenBank/DDBJ whole genome shotgun (WGS) entry which is preliminary data.</text>
</comment>
<gene>
    <name evidence="1" type="ORF">DFR57_10190</name>
</gene>
<sequence>MNRKETIKRHSPLLTEIDPVAPLSLGNGDFGMSVDFTGLQTFPEQYQAPLSTQSSWGWHATGGKDRFTLEDITFNSYRSYQKDVPYPLFPEDKEEAYHWLRQNPHRLQLGQCGLQFFDEAMGVIDSSNIIPVRQYHDLYTGIIKSDFEVDGIPVSVETACASDGDVIGVKIDSVLIKDGRVGVKLAFPSPSMHDEKWENTTQLDWGKNNHETRLKDNTSKECRIERTMDDTSYQVALDWSIDAQIELTDTHTLELTPEKVEDTSLYLTIAFSKQTPVKLSAPEVIESSTKYWQGFWENGGFISFEGSTDPRAQELERRVILSLYLTAVHSSGHVPPQETGFMYNSWFGKFHLEMHWWHGAHFPLWNRENLLERSMQWYIDILPKAYALAKSQGYIGARWPKMVGPEGDQTPSPIAPGLIWQQPHPIALLELIYQTNKKHSLLEKYKEIVFSTADFMSSYAHFDEKKGVYVLGPPLIPAQENHKMEDSINPPYELEYWHEGLSIAIEWKERLEEQVPKIWIDVRNNLATPPSDESVYLAHSNCTDTFTEKNHDHPSMVAALGVLPGNMIDKEKMRQTLYKVKDEWQWNTAWGWDFPMCAMTAARLGEGELAIDFLLMDQVKNTYLVNGQNYQHDALTTYLPGNGGLLTAVAMMAKGFSGSEKEAPGFPDDGSWKIELENIFPLR</sequence>
<dbReference type="InterPro" id="IPR012341">
    <property type="entry name" value="6hp_glycosidase-like_sf"/>
</dbReference>
<dbReference type="GO" id="GO:0005975">
    <property type="term" value="P:carbohydrate metabolic process"/>
    <property type="evidence" value="ECO:0007669"/>
    <property type="project" value="InterPro"/>
</dbReference>
<dbReference type="Gene3D" id="1.50.10.10">
    <property type="match status" value="1"/>
</dbReference>
<name>A0A368YAI9_9BACI</name>
<dbReference type="RefSeq" id="WP_211315324.1">
    <property type="nucleotide sequence ID" value="NZ_QPJJ01000001.1"/>
</dbReference>
<evidence type="ECO:0008006" key="3">
    <source>
        <dbReference type="Google" id="ProtNLM"/>
    </source>
</evidence>
<protein>
    <recommendedName>
        <fullName evidence="3">Glycosyl hydrolase family 65</fullName>
    </recommendedName>
</protein>
<dbReference type="SUPFAM" id="SSF48208">
    <property type="entry name" value="Six-hairpin glycosidases"/>
    <property type="match status" value="1"/>
</dbReference>
<dbReference type="EMBL" id="QPJJ01000001">
    <property type="protein sequence ID" value="RCW77222.1"/>
    <property type="molecule type" value="Genomic_DNA"/>
</dbReference>
<keyword evidence="2" id="KW-1185">Reference proteome</keyword>
<organism evidence="1 2">
    <name type="scientific">Saliterribacillus persicus</name>
    <dbReference type="NCBI Taxonomy" id="930114"/>
    <lineage>
        <taxon>Bacteria</taxon>
        <taxon>Bacillati</taxon>
        <taxon>Bacillota</taxon>
        <taxon>Bacilli</taxon>
        <taxon>Bacillales</taxon>
        <taxon>Bacillaceae</taxon>
        <taxon>Saliterribacillus</taxon>
    </lineage>
</organism>
<evidence type="ECO:0000313" key="1">
    <source>
        <dbReference type="EMBL" id="RCW77222.1"/>
    </source>
</evidence>
<evidence type="ECO:0000313" key="2">
    <source>
        <dbReference type="Proteomes" id="UP000252585"/>
    </source>
</evidence>
<proteinExistence type="predicted"/>
<reference evidence="1 2" key="1">
    <citation type="submission" date="2018-07" db="EMBL/GenBank/DDBJ databases">
        <title>Genomic Encyclopedia of Type Strains, Phase IV (KMG-IV): sequencing the most valuable type-strain genomes for metagenomic binning, comparative biology and taxonomic classification.</title>
        <authorList>
            <person name="Goeker M."/>
        </authorList>
    </citation>
    <scope>NUCLEOTIDE SEQUENCE [LARGE SCALE GENOMIC DNA]</scope>
    <source>
        <strain evidence="1 2">DSM 27696</strain>
    </source>
</reference>
<dbReference type="AlphaFoldDB" id="A0A368YAI9"/>